<gene>
    <name evidence="2" type="ORF">A2370_01280</name>
</gene>
<evidence type="ECO:0000256" key="1">
    <source>
        <dbReference type="SAM" id="Phobius"/>
    </source>
</evidence>
<feature type="transmembrane region" description="Helical" evidence="1">
    <location>
        <begin position="126"/>
        <end position="147"/>
    </location>
</feature>
<dbReference type="Proteomes" id="UP000176222">
    <property type="component" value="Unassembled WGS sequence"/>
</dbReference>
<feature type="transmembrane region" description="Helical" evidence="1">
    <location>
        <begin position="20"/>
        <end position="40"/>
    </location>
</feature>
<sequence length="207" mass="23870">MKTIIRKLKNIKIAKGKFLWPLLIPIFLLIISAIFARFYPPEIFIHWTEQGWPDWLVGKWSGLLFLPLLTTFFAVADIIFKNTKSYKKLPATVAKNYAEFLLVILLFLAYFHLAIIAWNLRPFSFHFSLAIVPALSALVYYFGTWLLKISSRRVVIKNLGKFLKVAGCLSLVGVIFPSSALTIFYTLLIFSVIFSFLIKIKLKKEIF</sequence>
<feature type="transmembrane region" description="Helical" evidence="1">
    <location>
        <begin position="100"/>
        <end position="120"/>
    </location>
</feature>
<dbReference type="AlphaFoldDB" id="A0A1G2QCP4"/>
<evidence type="ECO:0000313" key="3">
    <source>
        <dbReference type="Proteomes" id="UP000176222"/>
    </source>
</evidence>
<accession>A0A1G2QCP4</accession>
<keyword evidence="1" id="KW-0472">Membrane</keyword>
<feature type="transmembrane region" description="Helical" evidence="1">
    <location>
        <begin position="182"/>
        <end position="200"/>
    </location>
</feature>
<feature type="transmembrane region" description="Helical" evidence="1">
    <location>
        <begin position="60"/>
        <end position="80"/>
    </location>
</feature>
<name>A0A1G2QCP4_9BACT</name>
<keyword evidence="1" id="KW-0812">Transmembrane</keyword>
<comment type="caution">
    <text evidence="2">The sequence shown here is derived from an EMBL/GenBank/DDBJ whole genome shotgun (WGS) entry which is preliminary data.</text>
</comment>
<proteinExistence type="predicted"/>
<organism evidence="2 3">
    <name type="scientific">Candidatus Vogelbacteria bacterium RIFOXYB1_FULL_42_16</name>
    <dbReference type="NCBI Taxonomy" id="1802436"/>
    <lineage>
        <taxon>Bacteria</taxon>
        <taxon>Candidatus Vogeliibacteriota</taxon>
    </lineage>
</organism>
<protein>
    <recommendedName>
        <fullName evidence="4">DUF1648 domain-containing protein</fullName>
    </recommendedName>
</protein>
<evidence type="ECO:0000313" key="2">
    <source>
        <dbReference type="EMBL" id="OHA58336.1"/>
    </source>
</evidence>
<keyword evidence="1" id="KW-1133">Transmembrane helix</keyword>
<evidence type="ECO:0008006" key="4">
    <source>
        <dbReference type="Google" id="ProtNLM"/>
    </source>
</evidence>
<reference evidence="2 3" key="1">
    <citation type="journal article" date="2016" name="Nat. Commun.">
        <title>Thousands of microbial genomes shed light on interconnected biogeochemical processes in an aquifer system.</title>
        <authorList>
            <person name="Anantharaman K."/>
            <person name="Brown C.T."/>
            <person name="Hug L.A."/>
            <person name="Sharon I."/>
            <person name="Castelle C.J."/>
            <person name="Probst A.J."/>
            <person name="Thomas B.C."/>
            <person name="Singh A."/>
            <person name="Wilkins M.J."/>
            <person name="Karaoz U."/>
            <person name="Brodie E.L."/>
            <person name="Williams K.H."/>
            <person name="Hubbard S.S."/>
            <person name="Banfield J.F."/>
        </authorList>
    </citation>
    <scope>NUCLEOTIDE SEQUENCE [LARGE SCALE GENOMIC DNA]</scope>
</reference>
<feature type="transmembrane region" description="Helical" evidence="1">
    <location>
        <begin position="159"/>
        <end position="176"/>
    </location>
</feature>
<dbReference type="EMBL" id="MHTH01000010">
    <property type="protein sequence ID" value="OHA58336.1"/>
    <property type="molecule type" value="Genomic_DNA"/>
</dbReference>